<keyword evidence="10" id="KW-1185">Reference proteome</keyword>
<keyword evidence="4 7" id="KW-0812">Transmembrane</keyword>
<dbReference type="SUPFAM" id="SSF161098">
    <property type="entry name" value="MetI-like"/>
    <property type="match status" value="1"/>
</dbReference>
<keyword evidence="2 7" id="KW-0813">Transport</keyword>
<dbReference type="PANTHER" id="PTHR43163:SF2">
    <property type="entry name" value="ABC TRANSPORTER PERMEASE PROTEIN"/>
    <property type="match status" value="1"/>
</dbReference>
<name>A0A1A9FPL1_9HYPH</name>
<organism evidence="9 10">
    <name type="scientific">Brucella pseudogrignonensis</name>
    <dbReference type="NCBI Taxonomy" id="419475"/>
    <lineage>
        <taxon>Bacteria</taxon>
        <taxon>Pseudomonadati</taxon>
        <taxon>Pseudomonadota</taxon>
        <taxon>Alphaproteobacteria</taxon>
        <taxon>Hyphomicrobiales</taxon>
        <taxon>Brucellaceae</taxon>
        <taxon>Brucella/Ochrobactrum group</taxon>
        <taxon>Brucella</taxon>
    </lineage>
</organism>
<dbReference type="STRING" id="419475.A8A54_15655"/>
<dbReference type="Proteomes" id="UP000216188">
    <property type="component" value="Unassembled WGS sequence"/>
</dbReference>
<dbReference type="OrthoDB" id="9805855at2"/>
<comment type="caution">
    <text evidence="9">The sequence shown here is derived from an EMBL/GenBank/DDBJ whole genome shotgun (WGS) entry which is preliminary data.</text>
</comment>
<feature type="transmembrane region" description="Helical" evidence="7">
    <location>
        <begin position="289"/>
        <end position="314"/>
    </location>
</feature>
<evidence type="ECO:0000313" key="10">
    <source>
        <dbReference type="Proteomes" id="UP000216188"/>
    </source>
</evidence>
<comment type="subcellular location">
    <subcellularLocation>
        <location evidence="1 7">Cell membrane</location>
        <topology evidence="1 7">Multi-pass membrane protein</topology>
    </subcellularLocation>
</comment>
<feature type="transmembrane region" description="Helical" evidence="7">
    <location>
        <begin position="100"/>
        <end position="121"/>
    </location>
</feature>
<feature type="transmembrane region" description="Helical" evidence="7">
    <location>
        <begin position="12"/>
        <end position="31"/>
    </location>
</feature>
<dbReference type="GO" id="GO:0005886">
    <property type="term" value="C:plasma membrane"/>
    <property type="evidence" value="ECO:0007669"/>
    <property type="project" value="UniProtKB-SubCell"/>
</dbReference>
<dbReference type="CDD" id="cd06261">
    <property type="entry name" value="TM_PBP2"/>
    <property type="match status" value="1"/>
</dbReference>
<protein>
    <submittedName>
        <fullName evidence="9">Binding-protein-dependent transport system inner membrane component family protein</fullName>
    </submittedName>
</protein>
<dbReference type="InterPro" id="IPR035906">
    <property type="entry name" value="MetI-like_sf"/>
</dbReference>
<evidence type="ECO:0000256" key="1">
    <source>
        <dbReference type="ARBA" id="ARBA00004651"/>
    </source>
</evidence>
<keyword evidence="5 7" id="KW-1133">Transmembrane helix</keyword>
<dbReference type="Gene3D" id="1.10.3720.10">
    <property type="entry name" value="MetI-like"/>
    <property type="match status" value="1"/>
</dbReference>
<dbReference type="GO" id="GO:0055085">
    <property type="term" value="P:transmembrane transport"/>
    <property type="evidence" value="ECO:0007669"/>
    <property type="project" value="InterPro"/>
</dbReference>
<evidence type="ECO:0000313" key="9">
    <source>
        <dbReference type="EMBL" id="OYR22185.1"/>
    </source>
</evidence>
<evidence type="ECO:0000256" key="2">
    <source>
        <dbReference type="ARBA" id="ARBA00022448"/>
    </source>
</evidence>
<dbReference type="Pfam" id="PF00528">
    <property type="entry name" value="BPD_transp_1"/>
    <property type="match status" value="1"/>
</dbReference>
<dbReference type="KEGG" id="ops:A8A54_15655"/>
<feature type="transmembrane region" description="Helical" evidence="7">
    <location>
        <begin position="133"/>
        <end position="161"/>
    </location>
</feature>
<reference evidence="9 10" key="1">
    <citation type="submission" date="2017-07" db="EMBL/GenBank/DDBJ databases">
        <title>Phylogenetic study on the rhizospheric bacterium Ochrobactrum sp. A44.</title>
        <authorList>
            <person name="Krzyzanowska D.M."/>
            <person name="Ossowicki A."/>
            <person name="Rajewska M."/>
            <person name="Maciag T."/>
            <person name="Kaczynski Z."/>
            <person name="Czerwicka M."/>
            <person name="Jafra S."/>
        </authorList>
    </citation>
    <scope>NUCLEOTIDE SEQUENCE [LARGE SCALE GENOMIC DNA]</scope>
    <source>
        <strain evidence="9 10">CCUG 30717</strain>
    </source>
</reference>
<dbReference type="InterPro" id="IPR045621">
    <property type="entry name" value="BPD_transp_1_N"/>
</dbReference>
<evidence type="ECO:0000256" key="3">
    <source>
        <dbReference type="ARBA" id="ARBA00022475"/>
    </source>
</evidence>
<evidence type="ECO:0000256" key="7">
    <source>
        <dbReference type="RuleBase" id="RU363032"/>
    </source>
</evidence>
<comment type="similarity">
    <text evidence="7">Belongs to the binding-protein-dependent transport system permease family.</text>
</comment>
<dbReference type="EMBL" id="NNRM01000045">
    <property type="protein sequence ID" value="OYR22185.1"/>
    <property type="molecule type" value="Genomic_DNA"/>
</dbReference>
<dbReference type="RefSeq" id="WP_064321967.1">
    <property type="nucleotide sequence ID" value="NZ_CAXURC020000002.1"/>
</dbReference>
<evidence type="ECO:0000256" key="6">
    <source>
        <dbReference type="ARBA" id="ARBA00023136"/>
    </source>
</evidence>
<dbReference type="InterPro" id="IPR000515">
    <property type="entry name" value="MetI-like"/>
</dbReference>
<evidence type="ECO:0000256" key="5">
    <source>
        <dbReference type="ARBA" id="ARBA00022989"/>
    </source>
</evidence>
<feature type="domain" description="ABC transmembrane type-1" evidence="8">
    <location>
        <begin position="94"/>
        <end position="311"/>
    </location>
</feature>
<sequence>MTAYALQRLIQSALVLLAVSVAVFFAIYGIGDPIELLVPPQVSAAERLALVKRLGLDLPVWQQYFTFLGNALRGDLGTSFVHGVPVVSLILGRLPATLELVLLSMTCATIVSVPLGLYAGLNTESRFSRIVMAGTVIGFSLPSFWKGMMLILLFSVVLGWLPTAGRGETVDILGFHTSLFTLDGLRHLILPTLNLAIPTSALLVRLVAAGTAEATTQDYVKFARAKGVRRKRIVFRHIMRNILIPVVTVAGIEFGSLVAFSTITETVFSWPGMGKLLIDSIYQLDRPVVVAYVMLATLLFVGVNFLVDVLYAALDPRVKLSGEMV</sequence>
<keyword evidence="6 7" id="KW-0472">Membrane</keyword>
<dbReference type="AlphaFoldDB" id="A0A1A9FPL1"/>
<accession>A0A1A9FPL1</accession>
<evidence type="ECO:0000259" key="8">
    <source>
        <dbReference type="PROSITE" id="PS50928"/>
    </source>
</evidence>
<keyword evidence="3" id="KW-1003">Cell membrane</keyword>
<feature type="transmembrane region" description="Helical" evidence="7">
    <location>
        <begin position="188"/>
        <end position="208"/>
    </location>
</feature>
<dbReference type="PANTHER" id="PTHR43163">
    <property type="entry name" value="DIPEPTIDE TRANSPORT SYSTEM PERMEASE PROTEIN DPPB-RELATED"/>
    <property type="match status" value="1"/>
</dbReference>
<gene>
    <name evidence="9" type="ORF">CEV34_4526</name>
</gene>
<dbReference type="PROSITE" id="PS50928">
    <property type="entry name" value="ABC_TM1"/>
    <property type="match status" value="1"/>
</dbReference>
<proteinExistence type="inferred from homology"/>
<dbReference type="Pfam" id="PF19300">
    <property type="entry name" value="BPD_transp_1_N"/>
    <property type="match status" value="1"/>
</dbReference>
<feature type="transmembrane region" description="Helical" evidence="7">
    <location>
        <begin position="242"/>
        <end position="263"/>
    </location>
</feature>
<evidence type="ECO:0000256" key="4">
    <source>
        <dbReference type="ARBA" id="ARBA00022692"/>
    </source>
</evidence>